<dbReference type="SUPFAM" id="SSF47986">
    <property type="entry name" value="DEATH domain"/>
    <property type="match status" value="1"/>
</dbReference>
<evidence type="ECO:0000313" key="18">
    <source>
        <dbReference type="Proteomes" id="UP000261540"/>
    </source>
</evidence>
<keyword evidence="9 11" id="KW-1015">Disulfide bond</keyword>
<evidence type="ECO:0000256" key="3">
    <source>
        <dbReference type="ARBA" id="ARBA00022692"/>
    </source>
</evidence>
<dbReference type="KEGG" id="pki:111833208"/>
<dbReference type="CDD" id="cd08311">
    <property type="entry name" value="Death_p75NR"/>
    <property type="match status" value="1"/>
</dbReference>
<feature type="domain" description="TNFR-Cys" evidence="16">
    <location>
        <begin position="59"/>
        <end position="100"/>
    </location>
</feature>
<accession>A0A3B3TI14</accession>
<keyword evidence="18" id="KW-1185">Reference proteome</keyword>
<feature type="disulfide bond" evidence="11">
    <location>
        <begin position="121"/>
        <end position="139"/>
    </location>
</feature>
<dbReference type="PANTHER" id="PTHR46605:SF3">
    <property type="entry name" value="TUMOR NECROSIS FACTOR RECEPTOR SUPERFAMILY MEMBER 16"/>
    <property type="match status" value="1"/>
</dbReference>
<keyword evidence="2" id="KW-1003">Cell membrane</keyword>
<dbReference type="InterPro" id="IPR052302">
    <property type="entry name" value="Neurotrophin_rcpt-DD"/>
</dbReference>
<dbReference type="GO" id="GO:0006915">
    <property type="term" value="P:apoptotic process"/>
    <property type="evidence" value="ECO:0007669"/>
    <property type="project" value="UniProtKB-KW"/>
</dbReference>
<evidence type="ECO:0000256" key="5">
    <source>
        <dbReference type="ARBA" id="ARBA00022729"/>
    </source>
</evidence>
<evidence type="ECO:0000256" key="1">
    <source>
        <dbReference type="ARBA" id="ARBA00004162"/>
    </source>
</evidence>
<evidence type="ECO:0000259" key="15">
    <source>
        <dbReference type="PROSITE" id="PS50017"/>
    </source>
</evidence>
<dbReference type="Gene3D" id="6.10.250.1780">
    <property type="match status" value="1"/>
</dbReference>
<evidence type="ECO:0000259" key="16">
    <source>
        <dbReference type="PROSITE" id="PS50050"/>
    </source>
</evidence>
<feature type="disulfide bond" evidence="11">
    <location>
        <begin position="142"/>
        <end position="157"/>
    </location>
</feature>
<dbReference type="InterPro" id="IPR041448">
    <property type="entry name" value="TNFR16_TM"/>
</dbReference>
<feature type="repeat" description="TNFR-Cys" evidence="11">
    <location>
        <begin position="59"/>
        <end position="100"/>
    </location>
</feature>
<keyword evidence="5 14" id="KW-0732">Signal</keyword>
<feature type="compositionally biased region" description="Low complexity" evidence="12">
    <location>
        <begin position="295"/>
        <end position="309"/>
    </location>
</feature>
<dbReference type="PROSITE" id="PS50050">
    <property type="entry name" value="TNFR_NGFR_2"/>
    <property type="match status" value="4"/>
</dbReference>
<name>A0A3B3TI14_9TELE</name>
<reference evidence="17" key="1">
    <citation type="submission" date="2025-08" db="UniProtKB">
        <authorList>
            <consortium name="Ensembl"/>
        </authorList>
    </citation>
    <scope>IDENTIFICATION</scope>
</reference>
<keyword evidence="3 13" id="KW-0812">Transmembrane</keyword>
<dbReference type="FunFam" id="2.10.50.10:FF:000013">
    <property type="entry name" value="Tumor necrosis factor receptor superfamily member 16"/>
    <property type="match status" value="1"/>
</dbReference>
<keyword evidence="7 13" id="KW-1133">Transmembrane helix</keyword>
<dbReference type="InterPro" id="IPR011029">
    <property type="entry name" value="DEATH-like_dom_sf"/>
</dbReference>
<dbReference type="CDD" id="cd13416">
    <property type="entry name" value="TNFRSF16"/>
    <property type="match status" value="1"/>
</dbReference>
<dbReference type="GO" id="GO:0009986">
    <property type="term" value="C:cell surface"/>
    <property type="evidence" value="ECO:0007669"/>
    <property type="project" value="TreeGrafter"/>
</dbReference>
<comment type="subcellular location">
    <subcellularLocation>
        <location evidence="1">Cell membrane</location>
        <topology evidence="1">Single-pass membrane protein</topology>
    </subcellularLocation>
</comment>
<comment type="caution">
    <text evidence="11">Lacks conserved residue(s) required for the propagation of feature annotation.</text>
</comment>
<dbReference type="STRING" id="1676925.ENSPKIP00000042048"/>
<dbReference type="GO" id="GO:0005886">
    <property type="term" value="C:plasma membrane"/>
    <property type="evidence" value="ECO:0007669"/>
    <property type="project" value="UniProtKB-SubCell"/>
</dbReference>
<dbReference type="GO" id="GO:0048922">
    <property type="term" value="P:posterior lateral line neuromast deposition"/>
    <property type="evidence" value="ECO:0007669"/>
    <property type="project" value="Ensembl"/>
</dbReference>
<dbReference type="SMART" id="SM00005">
    <property type="entry name" value="DEATH"/>
    <property type="match status" value="1"/>
</dbReference>
<dbReference type="InterPro" id="IPR001368">
    <property type="entry name" value="TNFR/NGFR_Cys_rich_reg"/>
</dbReference>
<dbReference type="InterPro" id="IPR034046">
    <property type="entry name" value="TNFRSF16_N"/>
</dbReference>
<feature type="domain" description="Death" evidence="15">
    <location>
        <begin position="350"/>
        <end position="413"/>
    </location>
</feature>
<feature type="compositionally biased region" description="Polar residues" evidence="12">
    <location>
        <begin position="263"/>
        <end position="278"/>
    </location>
</feature>
<keyword evidence="10" id="KW-0325">Glycoprotein</keyword>
<evidence type="ECO:0000313" key="17">
    <source>
        <dbReference type="Ensembl" id="ENSPKIP00000042048.1"/>
    </source>
</evidence>
<feature type="region of interest" description="Disordered" evidence="12">
    <location>
        <begin position="263"/>
        <end position="310"/>
    </location>
</feature>
<evidence type="ECO:0000256" key="6">
    <source>
        <dbReference type="ARBA" id="ARBA00022737"/>
    </source>
</evidence>
<dbReference type="GO" id="GO:0005035">
    <property type="term" value="F:death receptor activity"/>
    <property type="evidence" value="ECO:0007669"/>
    <property type="project" value="TreeGrafter"/>
</dbReference>
<dbReference type="GO" id="GO:0001822">
    <property type="term" value="P:kidney development"/>
    <property type="evidence" value="ECO:0007669"/>
    <property type="project" value="Ensembl"/>
</dbReference>
<feature type="disulfide bond" evidence="11">
    <location>
        <begin position="79"/>
        <end position="92"/>
    </location>
</feature>
<feature type="domain" description="TNFR-Cys" evidence="16">
    <location>
        <begin position="101"/>
        <end position="139"/>
    </location>
</feature>
<evidence type="ECO:0000256" key="11">
    <source>
        <dbReference type="PROSITE-ProRule" id="PRU00206"/>
    </source>
</evidence>
<feature type="signal peptide" evidence="14">
    <location>
        <begin position="1"/>
        <end position="22"/>
    </location>
</feature>
<evidence type="ECO:0000256" key="14">
    <source>
        <dbReference type="SAM" id="SignalP"/>
    </source>
</evidence>
<reference evidence="17" key="2">
    <citation type="submission" date="2025-09" db="UniProtKB">
        <authorList>
            <consortium name="Ensembl"/>
        </authorList>
    </citation>
    <scope>IDENTIFICATION</scope>
</reference>
<keyword evidence="6" id="KW-0677">Repeat</keyword>
<dbReference type="PANTHER" id="PTHR46605">
    <property type="entry name" value="TUMOR NECROSIS FACTOR RECEPTOR"/>
    <property type="match status" value="1"/>
</dbReference>
<organism evidence="17 18">
    <name type="scientific">Paramormyrops kingsleyae</name>
    <dbReference type="NCBI Taxonomy" id="1676925"/>
    <lineage>
        <taxon>Eukaryota</taxon>
        <taxon>Metazoa</taxon>
        <taxon>Chordata</taxon>
        <taxon>Craniata</taxon>
        <taxon>Vertebrata</taxon>
        <taxon>Euteleostomi</taxon>
        <taxon>Actinopterygii</taxon>
        <taxon>Neopterygii</taxon>
        <taxon>Teleostei</taxon>
        <taxon>Osteoglossocephala</taxon>
        <taxon>Osteoglossomorpha</taxon>
        <taxon>Osteoglossiformes</taxon>
        <taxon>Mormyridae</taxon>
        <taxon>Paramormyrops</taxon>
    </lineage>
</organism>
<dbReference type="GO" id="GO:0007266">
    <property type="term" value="P:Rho protein signal transduction"/>
    <property type="evidence" value="ECO:0007669"/>
    <property type="project" value="TreeGrafter"/>
</dbReference>
<evidence type="ECO:0000256" key="9">
    <source>
        <dbReference type="ARBA" id="ARBA00023157"/>
    </source>
</evidence>
<dbReference type="AlphaFoldDB" id="A0A3B3TI14"/>
<dbReference type="PROSITE" id="PS00652">
    <property type="entry name" value="TNFR_NGFR_1"/>
    <property type="match status" value="2"/>
</dbReference>
<feature type="disulfide bond" evidence="11">
    <location>
        <begin position="118"/>
        <end position="131"/>
    </location>
</feature>
<dbReference type="FunFam" id="2.10.50.10:FF:000012">
    <property type="entry name" value="tumor necrosis factor receptor superfamily member 16"/>
    <property type="match status" value="1"/>
</dbReference>
<evidence type="ECO:0000256" key="4">
    <source>
        <dbReference type="ARBA" id="ARBA00022703"/>
    </source>
</evidence>
<sequence>MGSSILMLLLLAAATIEPNAHAQTCNSRQYTSSGECCRQCQPGEGMVKPCGRQQTVCSQCLDSETFSENYSHTEVCQPCTKCTGLMRMLTPCTDSNDAICACDYGYFMSEMTGKCEPCTLCPVGMGVLLRCEHDRDTICEECIDETYSDQESSLDPCLPCSICDSILDVELQPCSKVKDTVCQAINPFDPSASPESSMVPFFSENPLSVSPPDGATTARPSPLMPFGQGLNKKLIPIYCSILAAVVVGLVAFIVFKKWNSCKQNKQGSNNCAVSQTPSPEGEKLHSDSGISVDSQSLQEQQQQQQMQAQTVVKIDGESNLTIPPHKCEEVEKLLNQGCGGEGTGAEDDTDWCNLAGLLGYEDKHINSFRQEEHPVRALLSDWASKDCASLDALCSALRKINRDDVAQSLITATSAV</sequence>
<feature type="chain" id="PRO_5017229796" evidence="14">
    <location>
        <begin position="23"/>
        <end position="416"/>
    </location>
</feature>
<evidence type="ECO:0000256" key="8">
    <source>
        <dbReference type="ARBA" id="ARBA00023136"/>
    </source>
</evidence>
<evidence type="ECO:0000256" key="10">
    <source>
        <dbReference type="ARBA" id="ARBA00023180"/>
    </source>
</evidence>
<feature type="disulfide bond" evidence="11">
    <location>
        <begin position="82"/>
        <end position="100"/>
    </location>
</feature>
<dbReference type="PRINTS" id="PR01966">
    <property type="entry name" value="TNFACTORR16"/>
</dbReference>
<dbReference type="GO" id="GO:0048406">
    <property type="term" value="F:nerve growth factor binding"/>
    <property type="evidence" value="ECO:0007669"/>
    <property type="project" value="TreeGrafter"/>
</dbReference>
<dbReference type="OrthoDB" id="10048028at2759"/>
<feature type="disulfide bond" evidence="11">
    <location>
        <begin position="37"/>
        <end position="50"/>
    </location>
</feature>
<dbReference type="GeneTree" id="ENSGT00730000110974"/>
<dbReference type="InterPro" id="IPR022325">
    <property type="entry name" value="TNFR_16"/>
</dbReference>
<dbReference type="Gene3D" id="2.10.50.10">
    <property type="entry name" value="Tumor Necrosis Factor Receptor, subunit A, domain 2"/>
    <property type="match status" value="3"/>
</dbReference>
<dbReference type="Pfam" id="PF00531">
    <property type="entry name" value="Death"/>
    <property type="match status" value="1"/>
</dbReference>
<evidence type="ECO:0000256" key="7">
    <source>
        <dbReference type="ARBA" id="ARBA00022989"/>
    </source>
</evidence>
<evidence type="ECO:0000256" key="13">
    <source>
        <dbReference type="SAM" id="Phobius"/>
    </source>
</evidence>
<dbReference type="SUPFAM" id="SSF57586">
    <property type="entry name" value="TNF receptor-like"/>
    <property type="match status" value="3"/>
</dbReference>
<evidence type="ECO:0000256" key="2">
    <source>
        <dbReference type="ARBA" id="ARBA00022475"/>
    </source>
</evidence>
<feature type="domain" description="TNFR-Cys" evidence="16">
    <location>
        <begin position="141"/>
        <end position="182"/>
    </location>
</feature>
<feature type="repeat" description="TNFR-Cys" evidence="11">
    <location>
        <begin position="141"/>
        <end position="182"/>
    </location>
</feature>
<evidence type="ECO:0000256" key="12">
    <source>
        <dbReference type="SAM" id="MobiDB-lite"/>
    </source>
</evidence>
<dbReference type="Gene3D" id="1.10.533.10">
    <property type="entry name" value="Death Domain, Fas"/>
    <property type="match status" value="1"/>
</dbReference>
<dbReference type="PROSITE" id="PS50017">
    <property type="entry name" value="DEATH_DOMAIN"/>
    <property type="match status" value="1"/>
</dbReference>
<feature type="repeat" description="TNFR-Cys" evidence="11">
    <location>
        <begin position="101"/>
        <end position="139"/>
    </location>
</feature>
<protein>
    <submittedName>
        <fullName evidence="17">Nerve growth factor receptor b</fullName>
    </submittedName>
</protein>
<dbReference type="Pfam" id="PF18422">
    <property type="entry name" value="TNFR_16_TM"/>
    <property type="match status" value="1"/>
</dbReference>
<feature type="domain" description="TNFR-Cys" evidence="16">
    <location>
        <begin position="24"/>
        <end position="57"/>
    </location>
</feature>
<dbReference type="SMART" id="SM00208">
    <property type="entry name" value="TNFR"/>
    <property type="match status" value="4"/>
</dbReference>
<dbReference type="Pfam" id="PF00020">
    <property type="entry name" value="TNFR_c6"/>
    <property type="match status" value="3"/>
</dbReference>
<dbReference type="Ensembl" id="ENSPKIT00000023862.1">
    <property type="protein sequence ID" value="ENSPKIP00000042048.1"/>
    <property type="gene ID" value="ENSPKIG00000018825.1"/>
</dbReference>
<feature type="transmembrane region" description="Helical" evidence="13">
    <location>
        <begin position="235"/>
        <end position="255"/>
    </location>
</feature>
<proteinExistence type="predicted"/>
<dbReference type="CTD" id="564338"/>
<feature type="repeat" description="TNFR-Cys" evidence="11">
    <location>
        <begin position="24"/>
        <end position="57"/>
    </location>
</feature>
<dbReference type="InterPro" id="IPR000488">
    <property type="entry name" value="Death_dom"/>
</dbReference>
<keyword evidence="8 13" id="KW-0472">Membrane</keyword>
<dbReference type="Proteomes" id="UP000261540">
    <property type="component" value="Unplaced"/>
</dbReference>
<dbReference type="GO" id="GO:0015026">
    <property type="term" value="F:coreceptor activity"/>
    <property type="evidence" value="ECO:0007669"/>
    <property type="project" value="TreeGrafter"/>
</dbReference>
<keyword evidence="4" id="KW-0053">Apoptosis</keyword>